<dbReference type="SUPFAM" id="SSF89550">
    <property type="entry name" value="PHP domain-like"/>
    <property type="match status" value="1"/>
</dbReference>
<dbReference type="InterPro" id="IPR004013">
    <property type="entry name" value="PHP_dom"/>
</dbReference>
<dbReference type="PANTHER" id="PTHR32294:SF0">
    <property type="entry name" value="DNA POLYMERASE III SUBUNIT ALPHA"/>
    <property type="match status" value="1"/>
</dbReference>
<reference evidence="2" key="1">
    <citation type="journal article" date="2014" name="Front. Microbiol.">
        <title>High frequency of phylogenetically diverse reductive dehalogenase-homologous genes in deep subseafloor sedimentary metagenomes.</title>
        <authorList>
            <person name="Kawai M."/>
            <person name="Futagami T."/>
            <person name="Toyoda A."/>
            <person name="Takaki Y."/>
            <person name="Nishi S."/>
            <person name="Hori S."/>
            <person name="Arai W."/>
            <person name="Tsubouchi T."/>
            <person name="Morono Y."/>
            <person name="Uchiyama I."/>
            <person name="Ito T."/>
            <person name="Fujiyama A."/>
            <person name="Inagaki F."/>
            <person name="Takami H."/>
        </authorList>
    </citation>
    <scope>NUCLEOTIDE SEQUENCE</scope>
    <source>
        <strain evidence="2">Expedition CK06-06</strain>
    </source>
</reference>
<feature type="domain" description="Polymerase/histidinol phosphatase N-terminal" evidence="1">
    <location>
        <begin position="16"/>
        <end position="83"/>
    </location>
</feature>
<dbReference type="Gene3D" id="3.20.20.140">
    <property type="entry name" value="Metal-dependent hydrolases"/>
    <property type="match status" value="1"/>
</dbReference>
<dbReference type="InterPro" id="IPR003141">
    <property type="entry name" value="Pol/His_phosphatase_N"/>
</dbReference>
<comment type="caution">
    <text evidence="2">The sequence shown here is derived from an EMBL/GenBank/DDBJ whole genome shotgun (WGS) entry which is preliminary data.</text>
</comment>
<dbReference type="InterPro" id="IPR016195">
    <property type="entry name" value="Pol/histidinol_Pase-like"/>
</dbReference>
<dbReference type="Pfam" id="PF02811">
    <property type="entry name" value="PHP"/>
    <property type="match status" value="1"/>
</dbReference>
<dbReference type="EMBL" id="BARW01035532">
    <property type="protein sequence ID" value="GAJ21089.1"/>
    <property type="molecule type" value="Genomic_DNA"/>
</dbReference>
<evidence type="ECO:0000259" key="1">
    <source>
        <dbReference type="SMART" id="SM00481"/>
    </source>
</evidence>
<sequence>MLRVLCYIINLMSDFVHLHVHSEYSLLDGAIKLNKLVNYARDQGFKSLALTDHGAMYGAFKFYLAAKNNNLKPIIGCEVYQAENSRFDKQTRLGADQFHLVLLAKNLKGYRNLMKLVSHAHIEGFHYRPRIDYELLKKHSEGLIALSGCLQGIILQSLKNKEPEKAKTWIRKYIDVFGEKDFYLELQRHPK</sequence>
<dbReference type="AlphaFoldDB" id="X1UUD6"/>
<name>X1UUD6_9ZZZZ</name>
<dbReference type="InterPro" id="IPR004805">
    <property type="entry name" value="DnaE2/DnaE/PolC"/>
</dbReference>
<gene>
    <name evidence="2" type="ORF">S12H4_55395</name>
</gene>
<dbReference type="GO" id="GO:0008408">
    <property type="term" value="F:3'-5' exonuclease activity"/>
    <property type="evidence" value="ECO:0007669"/>
    <property type="project" value="InterPro"/>
</dbReference>
<dbReference type="GO" id="GO:0006260">
    <property type="term" value="P:DNA replication"/>
    <property type="evidence" value="ECO:0007669"/>
    <property type="project" value="InterPro"/>
</dbReference>
<accession>X1UUD6</accession>
<dbReference type="SMART" id="SM00481">
    <property type="entry name" value="POLIIIAc"/>
    <property type="match status" value="1"/>
</dbReference>
<proteinExistence type="predicted"/>
<evidence type="ECO:0000313" key="2">
    <source>
        <dbReference type="EMBL" id="GAJ21089.1"/>
    </source>
</evidence>
<dbReference type="PANTHER" id="PTHR32294">
    <property type="entry name" value="DNA POLYMERASE III SUBUNIT ALPHA"/>
    <property type="match status" value="1"/>
</dbReference>
<protein>
    <recommendedName>
        <fullName evidence="1">Polymerase/histidinol phosphatase N-terminal domain-containing protein</fullName>
    </recommendedName>
</protein>
<organism evidence="2">
    <name type="scientific">marine sediment metagenome</name>
    <dbReference type="NCBI Taxonomy" id="412755"/>
    <lineage>
        <taxon>unclassified sequences</taxon>
        <taxon>metagenomes</taxon>
        <taxon>ecological metagenomes</taxon>
    </lineage>
</organism>
<feature type="non-terminal residue" evidence="2">
    <location>
        <position position="191"/>
    </location>
</feature>